<dbReference type="Gene3D" id="1.10.8.430">
    <property type="entry name" value="Helical domain of apoptotic protease-activating factors"/>
    <property type="match status" value="1"/>
</dbReference>
<dbReference type="Pfam" id="PF00931">
    <property type="entry name" value="NB-ARC"/>
    <property type="match status" value="1"/>
</dbReference>
<dbReference type="GO" id="GO:0006952">
    <property type="term" value="P:defense response"/>
    <property type="evidence" value="ECO:0007669"/>
    <property type="project" value="InterPro"/>
</dbReference>
<evidence type="ECO:0000259" key="2">
    <source>
        <dbReference type="Pfam" id="PF00931"/>
    </source>
</evidence>
<dbReference type="Pfam" id="PF23282">
    <property type="entry name" value="WHD_ROQ1"/>
    <property type="match status" value="1"/>
</dbReference>
<dbReference type="Gene3D" id="3.40.50.300">
    <property type="entry name" value="P-loop containing nucleotide triphosphate hydrolases"/>
    <property type="match status" value="1"/>
</dbReference>
<protein>
    <submittedName>
        <fullName evidence="4">NBS-containing resistance-like protein</fullName>
    </submittedName>
</protein>
<keyword evidence="1" id="KW-0433">Leucine-rich repeat</keyword>
<dbReference type="AlphaFoldDB" id="A8BNW4"/>
<evidence type="ECO:0000313" key="4">
    <source>
        <dbReference type="EMBL" id="ABV30882.1"/>
    </source>
</evidence>
<dbReference type="InterPro" id="IPR042197">
    <property type="entry name" value="Apaf_helical"/>
</dbReference>
<feature type="domain" description="Disease resistance protein Roq1-like winged-helix" evidence="3">
    <location>
        <begin position="210"/>
        <end position="268"/>
    </location>
</feature>
<dbReference type="SUPFAM" id="SSF52540">
    <property type="entry name" value="P-loop containing nucleoside triphosphate hydrolases"/>
    <property type="match status" value="1"/>
</dbReference>
<dbReference type="PRINTS" id="PR00364">
    <property type="entry name" value="DISEASERSIST"/>
</dbReference>
<dbReference type="PANTHER" id="PTHR11017">
    <property type="entry name" value="LEUCINE-RICH REPEAT-CONTAINING PROTEIN"/>
    <property type="match status" value="1"/>
</dbReference>
<feature type="domain" description="NB-ARC" evidence="2">
    <location>
        <begin position="3"/>
        <end position="141"/>
    </location>
</feature>
<sequence>TIAKAVYNLIFHKFDGSSFLANVGEISQQPDGLVHLQERLLSDILMKRRIKISNVDRGIIVIKKRLHCKRVLVVLDDVSQLNQINALVRERAWFGVGSRIIITTRDEHLLNVLEVDETYEAKELNYNDSLQLFSWHAFRKDHPLEDYVDLSMDMVDYMGGVPLALEVLGSFLFDKRNISEWKSALEKLKRVPDNQIQEKLRISFDALDGKQKDLFLDIACFFMGMDKDTAIRILEGCDFFSEIGLSVLISRSLLTINENNELRMHDLL</sequence>
<dbReference type="InterPro" id="IPR044974">
    <property type="entry name" value="Disease_R_plants"/>
</dbReference>
<evidence type="ECO:0000259" key="3">
    <source>
        <dbReference type="Pfam" id="PF23282"/>
    </source>
</evidence>
<organism evidence="4">
    <name type="scientific">Platanus acerifolia</name>
    <name type="common">London plane tree</name>
    <dbReference type="NCBI Taxonomy" id="140101"/>
    <lineage>
        <taxon>Eukaryota</taxon>
        <taxon>Viridiplantae</taxon>
        <taxon>Streptophyta</taxon>
        <taxon>Embryophyta</taxon>
        <taxon>Tracheophyta</taxon>
        <taxon>Spermatophyta</taxon>
        <taxon>Magnoliopsida</taxon>
        <taxon>Proteales</taxon>
        <taxon>Platanaceae</taxon>
        <taxon>Platanus</taxon>
    </lineage>
</organism>
<dbReference type="InterPro" id="IPR058192">
    <property type="entry name" value="WHD_ROQ1-like"/>
</dbReference>
<dbReference type="InterPro" id="IPR027417">
    <property type="entry name" value="P-loop_NTPase"/>
</dbReference>
<feature type="non-terminal residue" evidence="4">
    <location>
        <position position="1"/>
    </location>
</feature>
<proteinExistence type="predicted"/>
<dbReference type="PANTHER" id="PTHR11017:SF271">
    <property type="entry name" value="DISEASE RESISTANCE PROTEIN (TIR-NBS-LRR CLASS) FAMILY"/>
    <property type="match status" value="1"/>
</dbReference>
<feature type="non-terminal residue" evidence="4">
    <location>
        <position position="268"/>
    </location>
</feature>
<dbReference type="GO" id="GO:0043531">
    <property type="term" value="F:ADP binding"/>
    <property type="evidence" value="ECO:0007669"/>
    <property type="project" value="InterPro"/>
</dbReference>
<accession>A8BNW4</accession>
<evidence type="ECO:0000256" key="1">
    <source>
        <dbReference type="ARBA" id="ARBA00022614"/>
    </source>
</evidence>
<dbReference type="EMBL" id="EF653113">
    <property type="protein sequence ID" value="ABV30882.1"/>
    <property type="molecule type" value="Genomic_DNA"/>
</dbReference>
<dbReference type="InterPro" id="IPR002182">
    <property type="entry name" value="NB-ARC"/>
</dbReference>
<reference evidence="4" key="1">
    <citation type="submission" date="2007-06" db="EMBL/GenBank/DDBJ databases">
        <authorList>
            <person name="Pilotti M."/>
            <person name="Brunetti A."/>
            <person name="Lumia V."/>
            <person name="Tizzani L."/>
            <person name="Gervasi F."/>
        </authorList>
    </citation>
    <scope>NUCLEOTIDE SEQUENCE</scope>
    <source>
        <strain evidence="4">F5T.105</strain>
    </source>
</reference>
<name>A8BNW4_PLAAC</name>